<comment type="similarity">
    <text evidence="3 13">Belongs to the XPF family.</text>
</comment>
<dbReference type="CDD" id="cd20074">
    <property type="entry name" value="XPF_nuclease_Mus81"/>
    <property type="match status" value="1"/>
</dbReference>
<keyword evidence="10 13" id="KW-0233">DNA recombination</keyword>
<dbReference type="GO" id="GO:0048257">
    <property type="term" value="F:3'-flap endonuclease activity"/>
    <property type="evidence" value="ECO:0007669"/>
    <property type="project" value="TreeGrafter"/>
</dbReference>
<evidence type="ECO:0000256" key="1">
    <source>
        <dbReference type="ARBA" id="ARBA00001946"/>
    </source>
</evidence>
<keyword evidence="11 13" id="KW-0234">DNA repair</keyword>
<dbReference type="GO" id="GO:0031573">
    <property type="term" value="P:mitotic intra-S DNA damage checkpoint signaling"/>
    <property type="evidence" value="ECO:0007669"/>
    <property type="project" value="TreeGrafter"/>
</dbReference>
<keyword evidence="7 13" id="KW-0227">DNA damage</keyword>
<dbReference type="InterPro" id="IPR033309">
    <property type="entry name" value="Mus81"/>
</dbReference>
<sequence length="307" mass="34549">MGEPCPVSDAASPVSPVSPIQPIAPIRVDGREADWDVVLVLDNREVRSQQDRGFLANQLHAAGLRCEVRALGLGDVQWTLRHRESGREAMLDVLVERKNARDLAQSILDGRFREQQYRLGRCGARHPVYLVEGGLATQDVLPTDSLLTGVMRTVVNQDIYVYQSTSIDDSIVFLRSLHEIEKAAVHRYFAEGDECVLNVINLTASSCFHPLKISFADFQTLYAKSKGTKLNQLWCRQLRQQIPRCTVAKTLIIAKHYPTLASLMRAYKEQSSVKEKEGLLKLLCDSNRKNKIGLALSRNIYHYLCDS</sequence>
<dbReference type="GeneID" id="24917913"/>
<evidence type="ECO:0000259" key="15">
    <source>
        <dbReference type="SMART" id="SM00891"/>
    </source>
</evidence>
<dbReference type="SMART" id="SM00891">
    <property type="entry name" value="ERCC4"/>
    <property type="match status" value="1"/>
</dbReference>
<evidence type="ECO:0000256" key="7">
    <source>
        <dbReference type="ARBA" id="ARBA00022763"/>
    </source>
</evidence>
<gene>
    <name evidence="16" type="ORF">GSBLH_T00000610001</name>
</gene>
<evidence type="ECO:0000256" key="8">
    <source>
        <dbReference type="ARBA" id="ARBA00022801"/>
    </source>
</evidence>
<comment type="cofactor">
    <cofactor evidence="1 13">
        <name>Mg(2+)</name>
        <dbReference type="ChEBI" id="CHEBI:18420"/>
    </cofactor>
</comment>
<reference evidence="16" key="1">
    <citation type="submission" date="2010-02" db="EMBL/GenBank/DDBJ databases">
        <title>Sequencing and annotation of the Blastocystis hominis genome.</title>
        <authorList>
            <person name="Wincker P."/>
        </authorList>
    </citation>
    <scope>NUCLEOTIDE SEQUENCE</scope>
    <source>
        <strain evidence="16">Singapore isolate B</strain>
    </source>
</reference>
<evidence type="ECO:0000256" key="12">
    <source>
        <dbReference type="ARBA" id="ARBA00023242"/>
    </source>
</evidence>
<keyword evidence="5 13" id="KW-0479">Metal-binding</keyword>
<organism evidence="16">
    <name type="scientific">Blastocystis hominis</name>
    <dbReference type="NCBI Taxonomy" id="12968"/>
    <lineage>
        <taxon>Eukaryota</taxon>
        <taxon>Sar</taxon>
        <taxon>Stramenopiles</taxon>
        <taxon>Bigyra</taxon>
        <taxon>Opalozoa</taxon>
        <taxon>Opalinata</taxon>
        <taxon>Blastocystidae</taxon>
        <taxon>Blastocystis</taxon>
    </lineage>
</organism>
<evidence type="ECO:0000256" key="14">
    <source>
        <dbReference type="SAM" id="MobiDB-lite"/>
    </source>
</evidence>
<feature type="domain" description="ERCC4" evidence="15">
    <location>
        <begin position="38"/>
        <end position="135"/>
    </location>
</feature>
<keyword evidence="12 13" id="KW-0539">Nucleus</keyword>
<comment type="function">
    <text evidence="13">Interacts with EME1 to form a DNA structure-specific endonuclease with substrate preference for branched DNA structures with a 5'-end at the branch nick. Typical substrates include 3'-flap structures, D-loops, replication forks and nicked Holliday junctions. May be required in mitosis for the processing of stalled or collapsed replication fork intermediates. May be required in meiosis for the repair of meiosis-specific double strand breaks subsequent to single-end invasion (SEI).</text>
</comment>
<evidence type="ECO:0000256" key="4">
    <source>
        <dbReference type="ARBA" id="ARBA00022722"/>
    </source>
</evidence>
<evidence type="ECO:0000256" key="10">
    <source>
        <dbReference type="ARBA" id="ARBA00023172"/>
    </source>
</evidence>
<keyword evidence="17" id="KW-1185">Reference proteome</keyword>
<dbReference type="PANTHER" id="PTHR13451:SF0">
    <property type="entry name" value="CROSSOVER JUNCTION ENDONUCLEASE MUS81"/>
    <property type="match status" value="1"/>
</dbReference>
<accession>D8LWQ8</accession>
<dbReference type="OrthoDB" id="5963188at2759"/>
<keyword evidence="4 13" id="KW-0540">Nuclease</keyword>
<keyword evidence="6 13" id="KW-0255">Endonuclease</keyword>
<dbReference type="Pfam" id="PF21292">
    <property type="entry name" value="EME1-MUS81_C"/>
    <property type="match status" value="1"/>
</dbReference>
<dbReference type="InterPro" id="IPR047416">
    <property type="entry name" value="XPF_nuclease_Mus81"/>
</dbReference>
<dbReference type="RefSeq" id="XP_012894295.1">
    <property type="nucleotide sequence ID" value="XM_013038841.1"/>
</dbReference>
<dbReference type="Gene3D" id="1.10.150.670">
    <property type="entry name" value="Crossover junction endonuclease EME1, DNA-binding domain"/>
    <property type="match status" value="1"/>
</dbReference>
<dbReference type="InterPro" id="IPR011335">
    <property type="entry name" value="Restrct_endonuc-II-like"/>
</dbReference>
<dbReference type="GO" id="GO:0000712">
    <property type="term" value="P:resolution of meiotic recombination intermediates"/>
    <property type="evidence" value="ECO:0007669"/>
    <property type="project" value="TreeGrafter"/>
</dbReference>
<dbReference type="GO" id="GO:0046872">
    <property type="term" value="F:metal ion binding"/>
    <property type="evidence" value="ECO:0007669"/>
    <property type="project" value="UniProtKB-UniRule"/>
</dbReference>
<evidence type="ECO:0000256" key="2">
    <source>
        <dbReference type="ARBA" id="ARBA00004123"/>
    </source>
</evidence>
<feature type="region of interest" description="Disordered" evidence="14">
    <location>
        <begin position="1"/>
        <end position="21"/>
    </location>
</feature>
<dbReference type="GO" id="GO:0000727">
    <property type="term" value="P:double-strand break repair via break-induced replication"/>
    <property type="evidence" value="ECO:0007669"/>
    <property type="project" value="UniProtKB-UniRule"/>
</dbReference>
<dbReference type="InParanoid" id="D8LWQ8"/>
<dbReference type="SUPFAM" id="SSF52980">
    <property type="entry name" value="Restriction endonuclease-like"/>
    <property type="match status" value="1"/>
</dbReference>
<evidence type="ECO:0000256" key="3">
    <source>
        <dbReference type="ARBA" id="ARBA00010015"/>
    </source>
</evidence>
<dbReference type="PANTHER" id="PTHR13451">
    <property type="entry name" value="CLASS II CROSSOVER JUNCTION ENDONUCLEASE MUS81"/>
    <property type="match status" value="1"/>
</dbReference>
<dbReference type="AlphaFoldDB" id="D8LWQ8"/>
<keyword evidence="9 13" id="KW-0460">Magnesium</keyword>
<dbReference type="GO" id="GO:0008821">
    <property type="term" value="F:crossover junction DNA endonuclease activity"/>
    <property type="evidence" value="ECO:0007669"/>
    <property type="project" value="UniProtKB-UniRule"/>
</dbReference>
<dbReference type="GO" id="GO:0048476">
    <property type="term" value="C:Holliday junction resolvase complex"/>
    <property type="evidence" value="ECO:0007669"/>
    <property type="project" value="UniProtKB-UniRule"/>
</dbReference>
<dbReference type="EMBL" id="FN668638">
    <property type="protein sequence ID" value="CBK20247.2"/>
    <property type="molecule type" value="Genomic_DNA"/>
</dbReference>
<keyword evidence="8 13" id="KW-0378">Hydrolase</keyword>
<evidence type="ECO:0000256" key="6">
    <source>
        <dbReference type="ARBA" id="ARBA00022759"/>
    </source>
</evidence>
<evidence type="ECO:0000313" key="16">
    <source>
        <dbReference type="EMBL" id="CBK20247.2"/>
    </source>
</evidence>
<protein>
    <recommendedName>
        <fullName evidence="13">Crossover junction endonuclease MUS81</fullName>
        <ecNumber evidence="13">3.1.22.-</ecNumber>
    </recommendedName>
</protein>
<evidence type="ECO:0000313" key="17">
    <source>
        <dbReference type="Proteomes" id="UP000008312"/>
    </source>
</evidence>
<evidence type="ECO:0000256" key="13">
    <source>
        <dbReference type="RuleBase" id="RU369042"/>
    </source>
</evidence>
<evidence type="ECO:0000256" key="11">
    <source>
        <dbReference type="ARBA" id="ARBA00023204"/>
    </source>
</evidence>
<comment type="subcellular location">
    <subcellularLocation>
        <location evidence="2 13">Nucleus</location>
    </subcellularLocation>
</comment>
<evidence type="ECO:0000256" key="5">
    <source>
        <dbReference type="ARBA" id="ARBA00022723"/>
    </source>
</evidence>
<dbReference type="Gene3D" id="3.40.50.10130">
    <property type="match status" value="1"/>
</dbReference>
<dbReference type="InterPro" id="IPR042530">
    <property type="entry name" value="EME1/EME2_C"/>
</dbReference>
<dbReference type="GO" id="GO:0005634">
    <property type="term" value="C:nucleus"/>
    <property type="evidence" value="ECO:0007669"/>
    <property type="project" value="UniProtKB-SubCell"/>
</dbReference>
<dbReference type="Proteomes" id="UP000008312">
    <property type="component" value="Unassembled WGS sequence"/>
</dbReference>
<dbReference type="EC" id="3.1.22.-" evidence="13"/>
<dbReference type="Pfam" id="PF02732">
    <property type="entry name" value="ERCC4"/>
    <property type="match status" value="1"/>
</dbReference>
<comment type="subunit">
    <text evidence="13">Interacts with EME1.</text>
</comment>
<dbReference type="GO" id="GO:0006308">
    <property type="term" value="P:DNA catabolic process"/>
    <property type="evidence" value="ECO:0007669"/>
    <property type="project" value="UniProtKB-UniRule"/>
</dbReference>
<dbReference type="GO" id="GO:0003677">
    <property type="term" value="F:DNA binding"/>
    <property type="evidence" value="ECO:0007669"/>
    <property type="project" value="UniProtKB-UniRule"/>
</dbReference>
<proteinExistence type="inferred from homology"/>
<evidence type="ECO:0000256" key="9">
    <source>
        <dbReference type="ARBA" id="ARBA00022842"/>
    </source>
</evidence>
<dbReference type="InterPro" id="IPR006166">
    <property type="entry name" value="ERCC4_domain"/>
</dbReference>
<name>D8LWQ8_BLAHO</name>